<dbReference type="Gene3D" id="3.40.30.10">
    <property type="entry name" value="Glutaredoxin"/>
    <property type="match status" value="1"/>
</dbReference>
<dbReference type="SUPFAM" id="SSF52833">
    <property type="entry name" value="Thioredoxin-like"/>
    <property type="match status" value="1"/>
</dbReference>
<keyword evidence="3" id="KW-1185">Reference proteome</keyword>
<reference evidence="2" key="1">
    <citation type="submission" date="2022-05" db="EMBL/GenBank/DDBJ databases">
        <authorList>
            <person name="Sun H.-N."/>
        </authorList>
    </citation>
    <scope>NUCLEOTIDE SEQUENCE</scope>
    <source>
        <strain evidence="2">HB14</strain>
    </source>
</reference>
<evidence type="ECO:0000259" key="1">
    <source>
        <dbReference type="Pfam" id="PF01323"/>
    </source>
</evidence>
<dbReference type="InterPro" id="IPR036249">
    <property type="entry name" value="Thioredoxin-like_sf"/>
</dbReference>
<comment type="caution">
    <text evidence="2">The sequence shown here is derived from an EMBL/GenBank/DDBJ whole genome shotgun (WGS) entry which is preliminary data.</text>
</comment>
<sequence>MPNIQIDIVSDIACPWCAIGYARLEKAMQQLSPEYEFNVQWHAFELNPEHSGEGEHILPALARKYGRSEEDVRATQDEMIQIATGLGVNFDKLQERYTCSTFDAHRLVKWAGEQGKQTEMKQALFEAYFGRAEDVSQPEVLLACIAQVGLDKDAARAVLASDQYAQTVREDETRYQQAGVTAVPAFIINQKYLISGAQEPATLAQAFKDISAEADQAEKG</sequence>
<dbReference type="GO" id="GO:0016491">
    <property type="term" value="F:oxidoreductase activity"/>
    <property type="evidence" value="ECO:0007669"/>
    <property type="project" value="InterPro"/>
</dbReference>
<dbReference type="PANTHER" id="PTHR13887:SF41">
    <property type="entry name" value="THIOREDOXIN SUPERFAMILY PROTEIN"/>
    <property type="match status" value="1"/>
</dbReference>
<gene>
    <name evidence="2" type="ORF">M6D89_14795</name>
</gene>
<evidence type="ECO:0000313" key="2">
    <source>
        <dbReference type="EMBL" id="MCP8900573.1"/>
    </source>
</evidence>
<accession>A0A9X2HY40</accession>
<organism evidence="2 3">
    <name type="scientific">Gilvimarinus xylanilyticus</name>
    <dbReference type="NCBI Taxonomy" id="2944139"/>
    <lineage>
        <taxon>Bacteria</taxon>
        <taxon>Pseudomonadati</taxon>
        <taxon>Pseudomonadota</taxon>
        <taxon>Gammaproteobacteria</taxon>
        <taxon>Cellvibrionales</taxon>
        <taxon>Cellvibrionaceae</taxon>
        <taxon>Gilvimarinus</taxon>
    </lineage>
</organism>
<proteinExistence type="predicted"/>
<dbReference type="Pfam" id="PF01323">
    <property type="entry name" value="DSBA"/>
    <property type="match status" value="1"/>
</dbReference>
<dbReference type="InterPro" id="IPR001853">
    <property type="entry name" value="DSBA-like_thioredoxin_dom"/>
</dbReference>
<dbReference type="Proteomes" id="UP001139319">
    <property type="component" value="Unassembled WGS sequence"/>
</dbReference>
<feature type="domain" description="DSBA-like thioredoxin" evidence="1">
    <location>
        <begin position="5"/>
        <end position="207"/>
    </location>
</feature>
<dbReference type="EMBL" id="JAMFTH010000005">
    <property type="protein sequence ID" value="MCP8900573.1"/>
    <property type="molecule type" value="Genomic_DNA"/>
</dbReference>
<dbReference type="CDD" id="cd03024">
    <property type="entry name" value="DsbA_FrnE"/>
    <property type="match status" value="1"/>
</dbReference>
<evidence type="ECO:0000313" key="3">
    <source>
        <dbReference type="Proteomes" id="UP001139319"/>
    </source>
</evidence>
<dbReference type="PANTHER" id="PTHR13887">
    <property type="entry name" value="GLUTATHIONE S-TRANSFERASE KAPPA"/>
    <property type="match status" value="1"/>
</dbReference>
<dbReference type="AlphaFoldDB" id="A0A9X2HY40"/>
<protein>
    <submittedName>
        <fullName evidence="2">DsbA family oxidoreductase</fullName>
    </submittedName>
</protein>
<name>A0A9X2HY40_9GAMM</name>
<dbReference type="RefSeq" id="WP_253968860.1">
    <property type="nucleotide sequence ID" value="NZ_JAMFTH010000005.1"/>
</dbReference>
<reference evidence="2" key="2">
    <citation type="submission" date="2023-01" db="EMBL/GenBank/DDBJ databases">
        <title>Gilvimarinus xylanilyticus HB14 isolated from Caulerpa lentillifera aquaculture base in Hainan, China.</title>
        <authorList>
            <person name="Zhang Y.-J."/>
        </authorList>
    </citation>
    <scope>NUCLEOTIDE SEQUENCE</scope>
    <source>
        <strain evidence="2">HB14</strain>
    </source>
</reference>